<evidence type="ECO:0000313" key="6">
    <source>
        <dbReference type="Proteomes" id="UP001595828"/>
    </source>
</evidence>
<feature type="signal peptide" evidence="3">
    <location>
        <begin position="1"/>
        <end position="20"/>
    </location>
</feature>
<feature type="coiled-coil region" evidence="2">
    <location>
        <begin position="180"/>
        <end position="214"/>
    </location>
</feature>
<gene>
    <name evidence="5" type="ORF">ACFO0A_02720</name>
</gene>
<dbReference type="SUPFAM" id="SSF51261">
    <property type="entry name" value="Duplicated hybrid motif"/>
    <property type="match status" value="1"/>
</dbReference>
<keyword evidence="2" id="KW-0175">Coiled coil</keyword>
<evidence type="ECO:0000256" key="1">
    <source>
        <dbReference type="ARBA" id="ARBA00022729"/>
    </source>
</evidence>
<dbReference type="Pfam" id="PF01551">
    <property type="entry name" value="Peptidase_M23"/>
    <property type="match status" value="1"/>
</dbReference>
<dbReference type="CDD" id="cd12797">
    <property type="entry name" value="M23_peptidase"/>
    <property type="match status" value="1"/>
</dbReference>
<dbReference type="EMBL" id="JBHSDR010000003">
    <property type="protein sequence ID" value="MFC4293968.1"/>
    <property type="molecule type" value="Genomic_DNA"/>
</dbReference>
<comment type="caution">
    <text evidence="5">The sequence shown here is derived from an EMBL/GenBank/DDBJ whole genome shotgun (WGS) entry which is preliminary data.</text>
</comment>
<organism evidence="5 6">
    <name type="scientific">Novosphingobium tardum</name>
    <dbReference type="NCBI Taxonomy" id="1538021"/>
    <lineage>
        <taxon>Bacteria</taxon>
        <taxon>Pseudomonadati</taxon>
        <taxon>Pseudomonadota</taxon>
        <taxon>Alphaproteobacteria</taxon>
        <taxon>Sphingomonadales</taxon>
        <taxon>Sphingomonadaceae</taxon>
        <taxon>Novosphingobium</taxon>
    </lineage>
</organism>
<reference evidence="6" key="1">
    <citation type="journal article" date="2019" name="Int. J. Syst. Evol. Microbiol.">
        <title>The Global Catalogue of Microorganisms (GCM) 10K type strain sequencing project: providing services to taxonomists for standard genome sequencing and annotation.</title>
        <authorList>
            <consortium name="The Broad Institute Genomics Platform"/>
            <consortium name="The Broad Institute Genome Sequencing Center for Infectious Disease"/>
            <person name="Wu L."/>
            <person name="Ma J."/>
        </authorList>
    </citation>
    <scope>NUCLEOTIDE SEQUENCE [LARGE SCALE GENOMIC DNA]</scope>
    <source>
        <strain evidence="6">CGMCC 1.12989</strain>
    </source>
</reference>
<feature type="domain" description="M23ase beta-sheet core" evidence="4">
    <location>
        <begin position="317"/>
        <end position="404"/>
    </location>
</feature>
<keyword evidence="1 3" id="KW-0732">Signal</keyword>
<protein>
    <submittedName>
        <fullName evidence="5">Murein hydrolase activator EnvC family protein</fullName>
    </submittedName>
</protein>
<dbReference type="PANTHER" id="PTHR21666:SF289">
    <property type="entry name" value="L-ALA--D-GLU ENDOPEPTIDASE"/>
    <property type="match status" value="1"/>
</dbReference>
<dbReference type="PANTHER" id="PTHR21666">
    <property type="entry name" value="PEPTIDASE-RELATED"/>
    <property type="match status" value="1"/>
</dbReference>
<keyword evidence="5" id="KW-0378">Hydrolase</keyword>
<sequence length="412" mass="42831">MTSRLPLFLALSLIAAAAVAGAPVLGQITTATPAAPFQTIDETRAALGAARAEQRMASMRAQLLEQQAAQAGASADRTARLSAALAARIQQSEAEIAASRAAGQLIARNRMALRARLAARQEPVVRLTAALQLMSRRPLALGLLRPGSLDNMVHLRAMLETMLPVIRQRTAALRAEIVHGRVLQQQAANAQRALEDSQARLGDRRRQLAALESRQRLASRAVRGSANREADRALALAEQTRDLGSLIGQLETAGALRRELAALPGPVLRPSRPGEAQVVEVAGAAVASARLSYILPVAGPVVTGFGEASSGGGLRAKGLTLAPRSGAQVVAPAAGRVVFAGPYRGYGRIAIIEHPGGWTTLITDLATLSVSVGDDLVQGAPLGTAGPGRPTVTVELRKNGVPVDTLEVLGGP</sequence>
<evidence type="ECO:0000313" key="5">
    <source>
        <dbReference type="EMBL" id="MFC4293968.1"/>
    </source>
</evidence>
<dbReference type="Gene3D" id="2.70.70.10">
    <property type="entry name" value="Glucose Permease (Domain IIA)"/>
    <property type="match status" value="1"/>
</dbReference>
<evidence type="ECO:0000259" key="4">
    <source>
        <dbReference type="Pfam" id="PF01551"/>
    </source>
</evidence>
<dbReference type="RefSeq" id="WP_379537442.1">
    <property type="nucleotide sequence ID" value="NZ_JBHSDR010000003.1"/>
</dbReference>
<dbReference type="InterPro" id="IPR050570">
    <property type="entry name" value="Cell_wall_metabolism_enzyme"/>
</dbReference>
<evidence type="ECO:0000256" key="3">
    <source>
        <dbReference type="SAM" id="SignalP"/>
    </source>
</evidence>
<proteinExistence type="predicted"/>
<keyword evidence="6" id="KW-1185">Reference proteome</keyword>
<accession>A0ABV8RKM9</accession>
<name>A0ABV8RKM9_9SPHN</name>
<dbReference type="Proteomes" id="UP001595828">
    <property type="component" value="Unassembled WGS sequence"/>
</dbReference>
<dbReference type="GO" id="GO:0016787">
    <property type="term" value="F:hydrolase activity"/>
    <property type="evidence" value="ECO:0007669"/>
    <property type="project" value="UniProtKB-KW"/>
</dbReference>
<dbReference type="InterPro" id="IPR016047">
    <property type="entry name" value="M23ase_b-sheet_dom"/>
</dbReference>
<dbReference type="InterPro" id="IPR011055">
    <property type="entry name" value="Dup_hybrid_motif"/>
</dbReference>
<feature type="chain" id="PRO_5046438381" evidence="3">
    <location>
        <begin position="21"/>
        <end position="412"/>
    </location>
</feature>
<evidence type="ECO:0000256" key="2">
    <source>
        <dbReference type="SAM" id="Coils"/>
    </source>
</evidence>